<evidence type="ECO:0000256" key="1">
    <source>
        <dbReference type="ARBA" id="ARBA00004123"/>
    </source>
</evidence>
<dbReference type="RefSeq" id="XP_049132403.1">
    <property type="nucleotide sequence ID" value="XM_049276446.1"/>
</dbReference>
<keyword evidence="4" id="KW-0539">Nucleus</keyword>
<keyword evidence="2" id="KW-0805">Transcription regulation</keyword>
<accession>A0AA37PD58</accession>
<comment type="subcellular location">
    <subcellularLocation>
        <location evidence="1">Nucleus</location>
    </subcellularLocation>
</comment>
<dbReference type="GeneID" id="73331036"/>
<evidence type="ECO:0000256" key="3">
    <source>
        <dbReference type="ARBA" id="ARBA00023163"/>
    </source>
</evidence>
<dbReference type="EMBL" id="BQXU01000034">
    <property type="protein sequence ID" value="GKT50053.1"/>
    <property type="molecule type" value="Genomic_DNA"/>
</dbReference>
<dbReference type="GO" id="GO:0006366">
    <property type="term" value="P:transcription by RNA polymerase II"/>
    <property type="evidence" value="ECO:0007669"/>
    <property type="project" value="InterPro"/>
</dbReference>
<proteinExistence type="predicted"/>
<dbReference type="GO" id="GO:0003712">
    <property type="term" value="F:transcription coregulator activity"/>
    <property type="evidence" value="ECO:0007669"/>
    <property type="project" value="TreeGrafter"/>
</dbReference>
<gene>
    <name evidence="5" type="ORF">ColSpa_10234</name>
</gene>
<name>A0AA37PD58_9PEZI</name>
<reference evidence="5 6" key="1">
    <citation type="submission" date="2022-03" db="EMBL/GenBank/DDBJ databases">
        <title>Genome data of Colletotrichum spp.</title>
        <authorList>
            <person name="Utami Y.D."/>
            <person name="Hiruma K."/>
        </authorList>
    </citation>
    <scope>NUCLEOTIDE SEQUENCE [LARGE SCALE GENOMIC DNA]</scope>
    <source>
        <strain evidence="5 6">MAFF 239500</strain>
    </source>
</reference>
<sequence>MSNNDIIFQVRHDVARVERLRTFLTWKAIRKTVKDSDDKESLVDEAEMDDGVVAGPADDAQANRVKFPTVSFPWEVSSFFSENVAEASQDDLMNITSSEAALEKLRKNDERTRDMTVAEYATWSEYRHASLTYRKAKRFREWCGLGVIVENKPNDDVMDILGFLTSEMVQNLTAEALKVQEQEVVCGGKGSTTGFEMGQQSKTVLFSELEGIRKAIDEKHVRTAFQRLQQRPKKRRALLNEVSLVSYIEVPSFAHRYYVGLRSPPRLHML</sequence>
<evidence type="ECO:0000256" key="2">
    <source>
        <dbReference type="ARBA" id="ARBA00023015"/>
    </source>
</evidence>
<dbReference type="GO" id="GO:0000124">
    <property type="term" value="C:SAGA complex"/>
    <property type="evidence" value="ECO:0007669"/>
    <property type="project" value="TreeGrafter"/>
</dbReference>
<dbReference type="AlphaFoldDB" id="A0AA37PD58"/>
<dbReference type="PANTHER" id="PTHR11380:SF16">
    <property type="entry name" value="TRANSCRIPTION INITIATION PROTEIN SPT3 HOMOLOG"/>
    <property type="match status" value="1"/>
</dbReference>
<dbReference type="PANTHER" id="PTHR11380">
    <property type="entry name" value="TRANSCRIPTION INITIATION FACTOR TFIID/SUPT3-RELATED"/>
    <property type="match status" value="1"/>
</dbReference>
<keyword evidence="6" id="KW-1185">Reference proteome</keyword>
<keyword evidence="3" id="KW-0804">Transcription</keyword>
<protein>
    <submittedName>
        <fullName evidence="5">SAGA-associated factor 29</fullName>
    </submittedName>
</protein>
<organism evidence="5 6">
    <name type="scientific">Colletotrichum spaethianum</name>
    <dbReference type="NCBI Taxonomy" id="700344"/>
    <lineage>
        <taxon>Eukaryota</taxon>
        <taxon>Fungi</taxon>
        <taxon>Dikarya</taxon>
        <taxon>Ascomycota</taxon>
        <taxon>Pezizomycotina</taxon>
        <taxon>Sordariomycetes</taxon>
        <taxon>Hypocreomycetidae</taxon>
        <taxon>Glomerellales</taxon>
        <taxon>Glomerellaceae</taxon>
        <taxon>Colletotrichum</taxon>
        <taxon>Colletotrichum spaethianum species complex</taxon>
    </lineage>
</organism>
<dbReference type="GO" id="GO:0005634">
    <property type="term" value="C:nucleus"/>
    <property type="evidence" value="ECO:0007669"/>
    <property type="project" value="UniProtKB-SubCell"/>
</dbReference>
<comment type="caution">
    <text evidence="5">The sequence shown here is derived from an EMBL/GenBank/DDBJ whole genome shotgun (WGS) entry which is preliminary data.</text>
</comment>
<evidence type="ECO:0000313" key="6">
    <source>
        <dbReference type="Proteomes" id="UP001055115"/>
    </source>
</evidence>
<dbReference type="InterPro" id="IPR003195">
    <property type="entry name" value="TFIID_TAF13"/>
</dbReference>
<dbReference type="Proteomes" id="UP001055115">
    <property type="component" value="Unassembled WGS sequence"/>
</dbReference>
<evidence type="ECO:0000256" key="4">
    <source>
        <dbReference type="ARBA" id="ARBA00023242"/>
    </source>
</evidence>
<evidence type="ECO:0000313" key="5">
    <source>
        <dbReference type="EMBL" id="GKT50053.1"/>
    </source>
</evidence>